<gene>
    <name evidence="2" type="ORF">JK363_05240</name>
</gene>
<sequence length="178" mass="20260">MSRNTQDSDIELRFHGREGAADLRQLLIDVPADAYADSELAFDSRKRFAWFVDHWSGLDGFVCVVGYDEGEPVGFAYGAPLVAGREWWQGHLEPAPRGRTFGLSELLVQPRWREGGFARRLHDSLIDGRPEELAVLLVDREHPKVQGLYESWAYEKVGERQPFNDSPTYAVMVRTLQP</sequence>
<dbReference type="EMBL" id="JAERRF010000003">
    <property type="protein sequence ID" value="MBL1096077.1"/>
    <property type="molecule type" value="Genomic_DNA"/>
</dbReference>
<dbReference type="Proteomes" id="UP000634229">
    <property type="component" value="Unassembled WGS sequence"/>
</dbReference>
<protein>
    <submittedName>
        <fullName evidence="2">GNAT family N-acetyltransferase</fullName>
    </submittedName>
</protein>
<name>A0ABS1N7N3_9ACTN</name>
<dbReference type="Gene3D" id="3.40.630.30">
    <property type="match status" value="1"/>
</dbReference>
<dbReference type="InterPro" id="IPR000182">
    <property type="entry name" value="GNAT_dom"/>
</dbReference>
<keyword evidence="3" id="KW-1185">Reference proteome</keyword>
<dbReference type="InterPro" id="IPR016181">
    <property type="entry name" value="Acyl_CoA_acyltransferase"/>
</dbReference>
<feature type="domain" description="N-acetyltransferase" evidence="1">
    <location>
        <begin position="21"/>
        <end position="177"/>
    </location>
</feature>
<dbReference type="SUPFAM" id="SSF55729">
    <property type="entry name" value="Acyl-CoA N-acyltransferases (Nat)"/>
    <property type="match status" value="1"/>
</dbReference>
<evidence type="ECO:0000259" key="1">
    <source>
        <dbReference type="PROSITE" id="PS51186"/>
    </source>
</evidence>
<dbReference type="RefSeq" id="WP_201871913.1">
    <property type="nucleotide sequence ID" value="NZ_JAERRF010000003.1"/>
</dbReference>
<organism evidence="2 3">
    <name type="scientific">Streptomyces coffeae</name>
    <dbReference type="NCBI Taxonomy" id="621382"/>
    <lineage>
        <taxon>Bacteria</taxon>
        <taxon>Bacillati</taxon>
        <taxon>Actinomycetota</taxon>
        <taxon>Actinomycetes</taxon>
        <taxon>Kitasatosporales</taxon>
        <taxon>Streptomycetaceae</taxon>
        <taxon>Streptomyces</taxon>
    </lineage>
</organism>
<dbReference type="Pfam" id="PF00583">
    <property type="entry name" value="Acetyltransf_1"/>
    <property type="match status" value="1"/>
</dbReference>
<proteinExistence type="predicted"/>
<evidence type="ECO:0000313" key="2">
    <source>
        <dbReference type="EMBL" id="MBL1096077.1"/>
    </source>
</evidence>
<accession>A0ABS1N7N3</accession>
<dbReference type="PROSITE" id="PS51186">
    <property type="entry name" value="GNAT"/>
    <property type="match status" value="1"/>
</dbReference>
<reference evidence="2 3" key="1">
    <citation type="submission" date="2021-01" db="EMBL/GenBank/DDBJ databases">
        <title>WGS of actinomycetes isolated from Thailand.</title>
        <authorList>
            <person name="Thawai C."/>
        </authorList>
    </citation>
    <scope>NUCLEOTIDE SEQUENCE [LARGE SCALE GENOMIC DNA]</scope>
    <source>
        <strain evidence="2 3">CA1R205</strain>
    </source>
</reference>
<comment type="caution">
    <text evidence="2">The sequence shown here is derived from an EMBL/GenBank/DDBJ whole genome shotgun (WGS) entry which is preliminary data.</text>
</comment>
<evidence type="ECO:0000313" key="3">
    <source>
        <dbReference type="Proteomes" id="UP000634229"/>
    </source>
</evidence>